<dbReference type="EMBL" id="BMAU01021175">
    <property type="protein sequence ID" value="GFX93724.1"/>
    <property type="molecule type" value="Genomic_DNA"/>
</dbReference>
<reference evidence="1" key="1">
    <citation type="submission" date="2020-08" db="EMBL/GenBank/DDBJ databases">
        <title>Multicomponent nature underlies the extraordinary mechanical properties of spider dragline silk.</title>
        <authorList>
            <person name="Kono N."/>
            <person name="Nakamura H."/>
            <person name="Mori M."/>
            <person name="Yoshida Y."/>
            <person name="Ohtoshi R."/>
            <person name="Malay A.D."/>
            <person name="Moran D.A.P."/>
            <person name="Tomita M."/>
            <person name="Numata K."/>
            <person name="Arakawa K."/>
        </authorList>
    </citation>
    <scope>NUCLEOTIDE SEQUENCE</scope>
</reference>
<gene>
    <name evidence="1" type="ORF">TNCV_1589011</name>
</gene>
<dbReference type="AlphaFoldDB" id="A0A8X6RJI8"/>
<proteinExistence type="predicted"/>
<name>A0A8X6RJI8_TRICX</name>
<evidence type="ECO:0000313" key="2">
    <source>
        <dbReference type="Proteomes" id="UP000887159"/>
    </source>
</evidence>
<accession>A0A8X6RJI8</accession>
<organism evidence="1 2">
    <name type="scientific">Trichonephila clavipes</name>
    <name type="common">Golden silk orbweaver</name>
    <name type="synonym">Nephila clavipes</name>
    <dbReference type="NCBI Taxonomy" id="2585209"/>
    <lineage>
        <taxon>Eukaryota</taxon>
        <taxon>Metazoa</taxon>
        <taxon>Ecdysozoa</taxon>
        <taxon>Arthropoda</taxon>
        <taxon>Chelicerata</taxon>
        <taxon>Arachnida</taxon>
        <taxon>Araneae</taxon>
        <taxon>Araneomorphae</taxon>
        <taxon>Entelegynae</taxon>
        <taxon>Araneoidea</taxon>
        <taxon>Nephilidae</taxon>
        <taxon>Trichonephila</taxon>
    </lineage>
</organism>
<evidence type="ECO:0000313" key="1">
    <source>
        <dbReference type="EMBL" id="GFX93724.1"/>
    </source>
</evidence>
<protein>
    <submittedName>
        <fullName evidence="1">Uncharacterized protein</fullName>
    </submittedName>
</protein>
<sequence>MCLSSLQIGCASFPYTTGPSGTVSNSRHAGHEPATLASRLLRPYILAEIAGCANFSTSTLPGEIAGCTARGDWRFLDVLPGRGRKPVGTESVEEVATAVVERASSSIYSSASGRLVSCDLEIPWSTFESPNFSEEYVWKYHLDHGFVENEARPPQSRVPMPESSSSVP</sequence>
<keyword evidence="2" id="KW-1185">Reference proteome</keyword>
<dbReference type="Proteomes" id="UP000887159">
    <property type="component" value="Unassembled WGS sequence"/>
</dbReference>
<comment type="caution">
    <text evidence="1">The sequence shown here is derived from an EMBL/GenBank/DDBJ whole genome shotgun (WGS) entry which is preliminary data.</text>
</comment>